<dbReference type="GO" id="GO:0005737">
    <property type="term" value="C:cytoplasm"/>
    <property type="evidence" value="ECO:0007669"/>
    <property type="project" value="UniProtKB-SubCell"/>
</dbReference>
<keyword evidence="2" id="KW-0810">Translation regulation</keyword>
<sequence>MTKVERVREALEQAKADDIVVLDVRSLTDITDTMIVASGTSTRHVTSIGRKVDDALRAAGYKPQGVEGLSDGEWVLIDCADVITHVMHPKTRAFYALEKLWSEEFGARDEACRERGPRR</sequence>
<name>A0A1C2FY26_9GAMM</name>
<comment type="caution">
    <text evidence="3">The sequence shown here is derived from an EMBL/GenBank/DDBJ whole genome shotgun (WGS) entry which is preliminary data.</text>
</comment>
<dbReference type="RefSeq" id="WP_065971989.1">
    <property type="nucleotide sequence ID" value="NZ_CP080624.1"/>
</dbReference>
<dbReference type="SUPFAM" id="SSF81301">
    <property type="entry name" value="Nucleotidyltransferase"/>
    <property type="match status" value="1"/>
</dbReference>
<comment type="subcellular location">
    <subcellularLocation>
        <location evidence="2">Cytoplasm</location>
    </subcellularLocation>
</comment>
<dbReference type="GO" id="GO:0043023">
    <property type="term" value="F:ribosomal large subunit binding"/>
    <property type="evidence" value="ECO:0007669"/>
    <property type="project" value="TreeGrafter"/>
</dbReference>
<gene>
    <name evidence="2 3" type="primary">rsfS</name>
    <name evidence="3" type="ORF">C4900_13290</name>
</gene>
<accession>A0A1C2FY26</accession>
<protein>
    <recommendedName>
        <fullName evidence="2">Ribosomal silencing factor RsfS</fullName>
    </recommendedName>
</protein>
<dbReference type="GO" id="GO:0090071">
    <property type="term" value="P:negative regulation of ribosome biogenesis"/>
    <property type="evidence" value="ECO:0007669"/>
    <property type="project" value="UniProtKB-UniRule"/>
</dbReference>
<dbReference type="OrthoDB" id="9793681at2"/>
<dbReference type="InterPro" id="IPR004394">
    <property type="entry name" value="Iojap/RsfS/C7orf30"/>
</dbReference>
<dbReference type="STRING" id="163359.A9R16_03825"/>
<dbReference type="PANTHER" id="PTHR21043">
    <property type="entry name" value="IOJAP SUPERFAMILY ORTHOLOG"/>
    <property type="match status" value="1"/>
</dbReference>
<dbReference type="InterPro" id="IPR043519">
    <property type="entry name" value="NT_sf"/>
</dbReference>
<dbReference type="NCBIfam" id="TIGR00090">
    <property type="entry name" value="rsfS_iojap_ybeB"/>
    <property type="match status" value="1"/>
</dbReference>
<keyword evidence="2" id="KW-0678">Repressor</keyword>
<evidence type="ECO:0000313" key="3">
    <source>
        <dbReference type="EMBL" id="RCN56735.1"/>
    </source>
</evidence>
<dbReference type="HAMAP" id="MF_01477">
    <property type="entry name" value="Iojap_RsfS"/>
    <property type="match status" value="1"/>
</dbReference>
<reference evidence="3 4" key="1">
    <citation type="submission" date="2018-02" db="EMBL/GenBank/DDBJ databases">
        <title>Insights into the biology of acidophilic members of the Acidiferrobacteraceae family derived from comparative genomic analyses.</title>
        <authorList>
            <person name="Issotta F."/>
            <person name="Thyssen C."/>
            <person name="Mena C."/>
            <person name="Moya A."/>
            <person name="Bellenberg S."/>
            <person name="Sproer C."/>
            <person name="Covarrubias P.C."/>
            <person name="Sand W."/>
            <person name="Quatrini R."/>
            <person name="Vera M."/>
        </authorList>
    </citation>
    <scope>NUCLEOTIDE SEQUENCE [LARGE SCALE GENOMIC DNA]</scope>
    <source>
        <strain evidence="4">m-1</strain>
    </source>
</reference>
<dbReference type="AlphaFoldDB" id="A0A1C2FY26"/>
<dbReference type="GO" id="GO:0017148">
    <property type="term" value="P:negative regulation of translation"/>
    <property type="evidence" value="ECO:0007669"/>
    <property type="project" value="UniProtKB-UniRule"/>
</dbReference>
<comment type="subunit">
    <text evidence="2">Interacts with ribosomal protein uL14 (rplN).</text>
</comment>
<dbReference type="PANTHER" id="PTHR21043:SF0">
    <property type="entry name" value="MITOCHONDRIAL ASSEMBLY OF RIBOSOMAL LARGE SUBUNIT PROTEIN 1"/>
    <property type="match status" value="1"/>
</dbReference>
<dbReference type="EMBL" id="PSYR01000002">
    <property type="protein sequence ID" value="RCN56735.1"/>
    <property type="molecule type" value="Genomic_DNA"/>
</dbReference>
<dbReference type="Gene3D" id="3.30.460.10">
    <property type="entry name" value="Beta Polymerase, domain 2"/>
    <property type="match status" value="1"/>
</dbReference>
<comment type="similarity">
    <text evidence="1 2">Belongs to the Iojap/RsfS family.</text>
</comment>
<comment type="function">
    <text evidence="2">Functions as a ribosomal silencing factor. Interacts with ribosomal protein uL14 (rplN), blocking formation of intersubunit bridge B8. Prevents association of the 30S and 50S ribosomal subunits and the formation of functional ribosomes, thus repressing translation.</text>
</comment>
<keyword evidence="4" id="KW-1185">Reference proteome</keyword>
<keyword evidence="2" id="KW-0963">Cytoplasm</keyword>
<dbReference type="Pfam" id="PF02410">
    <property type="entry name" value="RsfS"/>
    <property type="match status" value="1"/>
</dbReference>
<evidence type="ECO:0000256" key="2">
    <source>
        <dbReference type="HAMAP-Rule" id="MF_01477"/>
    </source>
</evidence>
<evidence type="ECO:0000256" key="1">
    <source>
        <dbReference type="ARBA" id="ARBA00010574"/>
    </source>
</evidence>
<dbReference type="Proteomes" id="UP000253250">
    <property type="component" value="Unassembled WGS sequence"/>
</dbReference>
<dbReference type="GO" id="GO:0042256">
    <property type="term" value="P:cytosolic ribosome assembly"/>
    <property type="evidence" value="ECO:0007669"/>
    <property type="project" value="UniProtKB-UniRule"/>
</dbReference>
<organism evidence="3 4">
    <name type="scientific">Acidiferrobacter thiooxydans</name>
    <dbReference type="NCBI Taxonomy" id="163359"/>
    <lineage>
        <taxon>Bacteria</taxon>
        <taxon>Pseudomonadati</taxon>
        <taxon>Pseudomonadota</taxon>
        <taxon>Gammaproteobacteria</taxon>
        <taxon>Acidiferrobacterales</taxon>
        <taxon>Acidiferrobacteraceae</taxon>
        <taxon>Acidiferrobacter</taxon>
    </lineage>
</organism>
<proteinExistence type="inferred from homology"/>
<evidence type="ECO:0000313" key="4">
    <source>
        <dbReference type="Proteomes" id="UP000253250"/>
    </source>
</evidence>